<dbReference type="EMBL" id="SGXD01000001">
    <property type="protein sequence ID" value="RZS91791.1"/>
    <property type="molecule type" value="Genomic_DNA"/>
</dbReference>
<gene>
    <name evidence="3" type="ORF">EV189_1041</name>
</gene>
<feature type="transmembrane region" description="Helical" evidence="2">
    <location>
        <begin position="83"/>
        <end position="102"/>
    </location>
</feature>
<feature type="region of interest" description="Disordered" evidence="1">
    <location>
        <begin position="17"/>
        <end position="46"/>
    </location>
</feature>
<dbReference type="RefSeq" id="WP_130491815.1">
    <property type="nucleotide sequence ID" value="NZ_SGXD01000001.1"/>
</dbReference>
<keyword evidence="2" id="KW-0812">Transmembrane</keyword>
<dbReference type="Proteomes" id="UP000293638">
    <property type="component" value="Unassembled WGS sequence"/>
</dbReference>
<evidence type="ECO:0000256" key="2">
    <source>
        <dbReference type="SAM" id="Phobius"/>
    </source>
</evidence>
<evidence type="ECO:0008006" key="5">
    <source>
        <dbReference type="Google" id="ProtNLM"/>
    </source>
</evidence>
<reference evidence="3 4" key="1">
    <citation type="submission" date="2019-02" db="EMBL/GenBank/DDBJ databases">
        <title>Genomic Encyclopedia of Type Strains, Phase IV (KMG-IV): sequencing the most valuable type-strain genomes for metagenomic binning, comparative biology and taxonomic classification.</title>
        <authorList>
            <person name="Goeker M."/>
        </authorList>
    </citation>
    <scope>NUCLEOTIDE SEQUENCE [LARGE SCALE GENOMIC DNA]</scope>
    <source>
        <strain evidence="3 4">DSM 45622</strain>
    </source>
</reference>
<feature type="transmembrane region" description="Helical" evidence="2">
    <location>
        <begin position="59"/>
        <end position="77"/>
    </location>
</feature>
<keyword evidence="2" id="KW-0472">Membrane</keyword>
<sequence length="105" mass="10644">MARDDDDIEALLADVERTLGRGGPAPERQPARRSDPAPAPRSSSRLDGVRAGVAARFRAALVAAVVAGAAVFALFAVTPFLGAVSGGAGAAVAAFVAVGVTYRRR</sequence>
<keyword evidence="2" id="KW-1133">Transmembrane helix</keyword>
<keyword evidence="4" id="KW-1185">Reference proteome</keyword>
<evidence type="ECO:0000256" key="1">
    <source>
        <dbReference type="SAM" id="MobiDB-lite"/>
    </source>
</evidence>
<organism evidence="3 4">
    <name type="scientific">Motilibacter rhizosphaerae</name>
    <dbReference type="NCBI Taxonomy" id="598652"/>
    <lineage>
        <taxon>Bacteria</taxon>
        <taxon>Bacillati</taxon>
        <taxon>Actinomycetota</taxon>
        <taxon>Actinomycetes</taxon>
        <taxon>Motilibacterales</taxon>
        <taxon>Motilibacteraceae</taxon>
        <taxon>Motilibacter</taxon>
    </lineage>
</organism>
<evidence type="ECO:0000313" key="4">
    <source>
        <dbReference type="Proteomes" id="UP000293638"/>
    </source>
</evidence>
<proteinExistence type="predicted"/>
<accession>A0A4Q7NWT4</accession>
<name>A0A4Q7NWT4_9ACTN</name>
<comment type="caution">
    <text evidence="3">The sequence shown here is derived from an EMBL/GenBank/DDBJ whole genome shotgun (WGS) entry which is preliminary data.</text>
</comment>
<evidence type="ECO:0000313" key="3">
    <source>
        <dbReference type="EMBL" id="RZS91791.1"/>
    </source>
</evidence>
<dbReference type="AlphaFoldDB" id="A0A4Q7NWT4"/>
<protein>
    <recommendedName>
        <fullName evidence="5">DUF3040 family protein</fullName>
    </recommendedName>
</protein>